<protein>
    <submittedName>
        <fullName evidence="1">Uncharacterized protein</fullName>
    </submittedName>
</protein>
<reference evidence="1" key="1">
    <citation type="submission" date="2016-02" db="EMBL/GenBank/DDBJ databases">
        <title>WGS assembly of Manihot esculenta.</title>
        <authorList>
            <person name="Bredeson J.V."/>
            <person name="Prochnik S.E."/>
            <person name="Lyons J.B."/>
            <person name="Schmutz J."/>
            <person name="Grimwood J."/>
            <person name="Vrebalov J."/>
            <person name="Bart R.S."/>
            <person name="Amuge T."/>
            <person name="Ferguson M.E."/>
            <person name="Green R."/>
            <person name="Putnam N."/>
            <person name="Stites J."/>
            <person name="Rounsley S."/>
            <person name="Rokhsar D.S."/>
        </authorList>
    </citation>
    <scope>NUCLEOTIDE SEQUENCE [LARGE SCALE GENOMIC DNA]</scope>
    <source>
        <tissue evidence="1">Leaf</tissue>
    </source>
</reference>
<dbReference type="EMBL" id="CM004393">
    <property type="protein sequence ID" value="OAY45767.1"/>
    <property type="molecule type" value="Genomic_DNA"/>
</dbReference>
<name>A0A2C9VJR0_MANES</name>
<proteinExistence type="predicted"/>
<gene>
    <name evidence="1" type="ORF">MANES_07G089700</name>
</gene>
<accession>A0A2C9VJR0</accession>
<evidence type="ECO:0000313" key="1">
    <source>
        <dbReference type="EMBL" id="OAY45767.1"/>
    </source>
</evidence>
<sequence>MHRRIPLCPYIVVYGFKVTMKHFNCYPRIHSYDNKVIQKKKTLDIQRLSKHNISSAVI</sequence>
<organism evidence="1">
    <name type="scientific">Manihot esculenta</name>
    <name type="common">Cassava</name>
    <name type="synonym">Jatropha manihot</name>
    <dbReference type="NCBI Taxonomy" id="3983"/>
    <lineage>
        <taxon>Eukaryota</taxon>
        <taxon>Viridiplantae</taxon>
        <taxon>Streptophyta</taxon>
        <taxon>Embryophyta</taxon>
        <taxon>Tracheophyta</taxon>
        <taxon>Spermatophyta</taxon>
        <taxon>Magnoliopsida</taxon>
        <taxon>eudicotyledons</taxon>
        <taxon>Gunneridae</taxon>
        <taxon>Pentapetalae</taxon>
        <taxon>rosids</taxon>
        <taxon>fabids</taxon>
        <taxon>Malpighiales</taxon>
        <taxon>Euphorbiaceae</taxon>
        <taxon>Crotonoideae</taxon>
        <taxon>Manihoteae</taxon>
        <taxon>Manihot</taxon>
    </lineage>
</organism>
<dbReference type="AlphaFoldDB" id="A0A2C9VJR0"/>